<protein>
    <submittedName>
        <fullName evidence="2">Uncharacterized protein</fullName>
    </submittedName>
</protein>
<name>A0A0F9HY80_9ZZZZ</name>
<gene>
    <name evidence="2" type="ORF">LCGC14_1727910</name>
</gene>
<reference evidence="2" key="1">
    <citation type="journal article" date="2015" name="Nature">
        <title>Complex archaea that bridge the gap between prokaryotes and eukaryotes.</title>
        <authorList>
            <person name="Spang A."/>
            <person name="Saw J.H."/>
            <person name="Jorgensen S.L."/>
            <person name="Zaremba-Niedzwiedzka K."/>
            <person name="Martijn J."/>
            <person name="Lind A.E."/>
            <person name="van Eijk R."/>
            <person name="Schleper C."/>
            <person name="Guy L."/>
            <person name="Ettema T.J."/>
        </authorList>
    </citation>
    <scope>NUCLEOTIDE SEQUENCE</scope>
</reference>
<accession>A0A0F9HY80</accession>
<dbReference type="AlphaFoldDB" id="A0A0F9HY80"/>
<dbReference type="EMBL" id="LAZR01015640">
    <property type="protein sequence ID" value="KKM08037.1"/>
    <property type="molecule type" value="Genomic_DNA"/>
</dbReference>
<sequence length="117" mass="12831">MSEKRKAGVLLAGLLKQIALEKTELVQIDGEDKIVSKAESLARMVWQMALGYEENKVTSDGVKNIEHPPNKGMMAVLLDRIDGRAVPVSDVGDRERSIADKITDQGKSRIKEAGKSK</sequence>
<evidence type="ECO:0000313" key="2">
    <source>
        <dbReference type="EMBL" id="KKM08037.1"/>
    </source>
</evidence>
<proteinExistence type="predicted"/>
<evidence type="ECO:0000256" key="1">
    <source>
        <dbReference type="SAM" id="MobiDB-lite"/>
    </source>
</evidence>
<organism evidence="2">
    <name type="scientific">marine sediment metagenome</name>
    <dbReference type="NCBI Taxonomy" id="412755"/>
    <lineage>
        <taxon>unclassified sequences</taxon>
        <taxon>metagenomes</taxon>
        <taxon>ecological metagenomes</taxon>
    </lineage>
</organism>
<comment type="caution">
    <text evidence="2">The sequence shown here is derived from an EMBL/GenBank/DDBJ whole genome shotgun (WGS) entry which is preliminary data.</text>
</comment>
<feature type="region of interest" description="Disordered" evidence="1">
    <location>
        <begin position="96"/>
        <end position="117"/>
    </location>
</feature>